<dbReference type="EMBL" id="GL891382">
    <property type="protein sequence ID" value="EGO52451.1"/>
    <property type="molecule type" value="Genomic_DNA"/>
</dbReference>
<feature type="compositionally biased region" description="Low complexity" evidence="2">
    <location>
        <begin position="238"/>
        <end position="256"/>
    </location>
</feature>
<dbReference type="VEuPathDB" id="FungiDB:NEUTE1DRAFT_133099"/>
<dbReference type="HOGENOM" id="CLU_430248_0_0_1"/>
<protein>
    <recommendedName>
        <fullName evidence="3">C3H1-type domain-containing protein</fullName>
    </recommendedName>
</protein>
<proteinExistence type="predicted"/>
<keyword evidence="5" id="KW-1185">Reference proteome</keyword>
<dbReference type="PROSITE" id="PS50103">
    <property type="entry name" value="ZF_C3H1"/>
    <property type="match status" value="1"/>
</dbReference>
<name>F8N277_NEUT8</name>
<evidence type="ECO:0000259" key="3">
    <source>
        <dbReference type="PROSITE" id="PS50103"/>
    </source>
</evidence>
<feature type="compositionally biased region" description="Basic and acidic residues" evidence="2">
    <location>
        <begin position="472"/>
        <end position="486"/>
    </location>
</feature>
<feature type="compositionally biased region" description="Basic and acidic residues" evidence="2">
    <location>
        <begin position="566"/>
        <end position="580"/>
    </location>
</feature>
<evidence type="ECO:0000256" key="1">
    <source>
        <dbReference type="PROSITE-ProRule" id="PRU00723"/>
    </source>
</evidence>
<feature type="region of interest" description="Disordered" evidence="2">
    <location>
        <begin position="550"/>
        <end position="596"/>
    </location>
</feature>
<feature type="compositionally biased region" description="Low complexity" evidence="2">
    <location>
        <begin position="263"/>
        <end position="278"/>
    </location>
</feature>
<dbReference type="Proteomes" id="UP000008065">
    <property type="component" value="Unassembled WGS sequence"/>
</dbReference>
<dbReference type="AlphaFoldDB" id="F8N277"/>
<feature type="region of interest" description="Disordered" evidence="2">
    <location>
        <begin position="186"/>
        <end position="278"/>
    </location>
</feature>
<keyword evidence="1" id="KW-0863">Zinc-finger</keyword>
<feature type="region of interest" description="Disordered" evidence="2">
    <location>
        <begin position="105"/>
        <end position="161"/>
    </location>
</feature>
<dbReference type="InterPro" id="IPR000571">
    <property type="entry name" value="Znf_CCCH"/>
</dbReference>
<feature type="domain" description="C3H1-type" evidence="3">
    <location>
        <begin position="285"/>
        <end position="313"/>
    </location>
</feature>
<evidence type="ECO:0000313" key="5">
    <source>
        <dbReference type="Proteomes" id="UP000008065"/>
    </source>
</evidence>
<keyword evidence="1" id="KW-0862">Zinc</keyword>
<organism evidence="4 5">
    <name type="scientific">Neurospora tetrasperma (strain FGSC 2508 / ATCC MYA-4615 / P0657)</name>
    <dbReference type="NCBI Taxonomy" id="510951"/>
    <lineage>
        <taxon>Eukaryota</taxon>
        <taxon>Fungi</taxon>
        <taxon>Dikarya</taxon>
        <taxon>Ascomycota</taxon>
        <taxon>Pezizomycotina</taxon>
        <taxon>Sordariomycetes</taxon>
        <taxon>Sordariomycetidae</taxon>
        <taxon>Sordariales</taxon>
        <taxon>Sordariaceae</taxon>
        <taxon>Neurospora</taxon>
    </lineage>
</organism>
<feature type="compositionally biased region" description="Low complexity" evidence="2">
    <location>
        <begin position="129"/>
        <end position="138"/>
    </location>
</feature>
<sequence length="656" mass="69619">MVPQPQFFVARPDTEVLRNDTGAIHRKQGPMVPLIAVDELPDWIDIGLPRELTVEQTTGLYNLGIVPHNEGTYRVRIIEPNSHEEFGWRDLSKATLVSRGACAPGQRTMAHPEHSERVPYNTPAGPTGSDSSIIHSSSCQEKSPHIPHPSMASTSTNPPRMTRAEDEAMHTMRWADLVERSIARETEAQDASRHSALLAPPPSPQFASRSHSTVHRDDMSPIGTTSTADQRASVPHNTMATPPKPAAAKTDVATPAASPPTVVPSSTGPGVNSSNTTPAAASSASVFQEYCRHWCQHGTCKWGTFCRHRHAMPTTLEGLLEVGLCEIPAWWIAATGIGMSSKAKQTAVAVAAGVGGGGGGGGGGSVPPPPVPCTPMAHNPHHMLPNLSGMTLPATAKKLSNRKLKAQQREFNQRLRLLSSMLIPPGYGSPHHPLRHPADALLVHGYGHGGVSGQQQQSQQQQQQQQQQSQQRFERKGEKTPLDRNRKNVKVTFNEDGTVSLVTADDGGKKGGAAADQRRAGSGGETVGGGSTPAVVDAGAGASSGAALNAATGKPVAGDGGAGGETDERKEKEGLSERKPVKGLAASMHAPKQDQGQVVVTIPGNMKATCEDENEGGSMSVRFVYGRYVPVEDYETVEVTDINMNSKFLKSEPNNI</sequence>
<feature type="compositionally biased region" description="Low complexity" evidence="2">
    <location>
        <begin position="454"/>
        <end position="471"/>
    </location>
</feature>
<dbReference type="KEGG" id="nte:NEUTE1DRAFT133099"/>
<accession>F8N277</accession>
<dbReference type="GeneID" id="20825715"/>
<feature type="region of interest" description="Disordered" evidence="2">
    <location>
        <begin position="443"/>
        <end position="535"/>
    </location>
</feature>
<gene>
    <name evidence="4" type="ORF">NEUTE1DRAFT_133099</name>
</gene>
<evidence type="ECO:0000313" key="4">
    <source>
        <dbReference type="EMBL" id="EGO52451.1"/>
    </source>
</evidence>
<reference evidence="5" key="1">
    <citation type="journal article" date="2011" name="Genetics">
        <title>Massive changes in genome architecture accompany the transition to self-fertility in the filamentous fungus Neurospora tetrasperma.</title>
        <authorList>
            <person name="Ellison C.E."/>
            <person name="Stajich J.E."/>
            <person name="Jacobson D.J."/>
            <person name="Natvig D.O."/>
            <person name="Lapidus A."/>
            <person name="Foster B."/>
            <person name="Aerts A."/>
            <person name="Riley R."/>
            <person name="Lindquist E.A."/>
            <person name="Grigoriev I.V."/>
            <person name="Taylor J.W."/>
        </authorList>
    </citation>
    <scope>NUCLEOTIDE SEQUENCE [LARGE SCALE GENOMIC DNA]</scope>
    <source>
        <strain evidence="5">FGSC 2508 / P0657</strain>
    </source>
</reference>
<feature type="zinc finger region" description="C3H1-type" evidence="1">
    <location>
        <begin position="285"/>
        <end position="313"/>
    </location>
</feature>
<keyword evidence="1" id="KW-0479">Metal-binding</keyword>
<dbReference type="GO" id="GO:0008270">
    <property type="term" value="F:zinc ion binding"/>
    <property type="evidence" value="ECO:0007669"/>
    <property type="project" value="UniProtKB-KW"/>
</dbReference>
<feature type="compositionally biased region" description="Gly residues" evidence="2">
    <location>
        <begin position="521"/>
        <end position="531"/>
    </location>
</feature>
<dbReference type="RefSeq" id="XP_009856092.1">
    <property type="nucleotide sequence ID" value="XM_009857790.1"/>
</dbReference>
<evidence type="ECO:0000256" key="2">
    <source>
        <dbReference type="SAM" id="MobiDB-lite"/>
    </source>
</evidence>
<dbReference type="OrthoDB" id="411372at2759"/>